<gene>
    <name evidence="4" type="ORF">ASJ35_07410</name>
</gene>
<sequence length="624" mass="68293">MSAYMNNIFNYSRPLPEPFDTLTNKKVSVSSKYGDGTNATLCSTVIKAVHAVCRCMDGSAEGAVGVIDHRTVAEYKSSMGPDEYHLVVYDSNSGSLMASVYDKNTETFENYVLNASGRDGAAVMMALFPVLMNDEEFSDNFELYRDQFSHGFSDLRSATEYMAMLCDNAYRRIKDTSCSAAVKVSVDKAGNLMRVSQVQLDSGAFEPTHVIAGEFTIFAKTARVIVKSADAIVEHTDFVGKYELHPRTMSSQEKQLIPVLPEWYIIPQEVVDICKHAQATTGKPTQMRNFLLRGPAGTGKTMSAKAIAAGLGLPYMAYTCSAGTEIFDFIGQIFPDSDSGSTGDAQLDHEKAILASMGGINYANVSKMMNLPDLDDMDYDPAGVYQALTGVENAAATSQDCMSIVLDRVTEKVRALSRRDENSKGGGQTYTYTETDFIKALKNGYVIEIQEPSTIVQPGVLVGLNSLLEQTGTITLPTGEIIKRHPDAVVVVTTNIEYEGCRGMNQSVIDRMSLVRDVELPTPEVMVQRAMSVTGATDEYQISQMVQVVNDLSEYCRKNSITDGSYGMRSLIDWIVSSEITGDVYESALYTIISKATTDEVDREALVSAVLEPIFTKKRKKATA</sequence>
<dbReference type="Gene3D" id="3.40.50.300">
    <property type="entry name" value="P-loop containing nucleotide triphosphate hydrolases"/>
    <property type="match status" value="1"/>
</dbReference>
<dbReference type="PANTHER" id="PTHR48103:SF2">
    <property type="entry name" value="MIDASIN"/>
    <property type="match status" value="1"/>
</dbReference>
<dbReference type="AlphaFoldDB" id="A0A0W7TS54"/>
<proteinExistence type="predicted"/>
<protein>
    <recommendedName>
        <fullName evidence="3">ATPase AAA-type core domain-containing protein</fullName>
    </recommendedName>
</protein>
<evidence type="ECO:0000313" key="4">
    <source>
        <dbReference type="EMBL" id="KUE76559.1"/>
    </source>
</evidence>
<name>A0A0W7TS54_9FIRM</name>
<accession>A0A0W7TS54</accession>
<dbReference type="RefSeq" id="WP_023042557.1">
    <property type="nucleotide sequence ID" value="NZ_LMUA01000008.1"/>
</dbReference>
<keyword evidence="2" id="KW-0067">ATP-binding</keyword>
<comment type="caution">
    <text evidence="4">The sequence shown here is derived from an EMBL/GenBank/DDBJ whole genome shotgun (WGS) entry which is preliminary data.</text>
</comment>
<dbReference type="GO" id="GO:0016887">
    <property type="term" value="F:ATP hydrolysis activity"/>
    <property type="evidence" value="ECO:0007669"/>
    <property type="project" value="InterPro"/>
</dbReference>
<evidence type="ECO:0000259" key="3">
    <source>
        <dbReference type="Pfam" id="PF00004"/>
    </source>
</evidence>
<organism evidence="4 5">
    <name type="scientific">Ruthenibacterium lactatiformans</name>
    <dbReference type="NCBI Taxonomy" id="1550024"/>
    <lineage>
        <taxon>Bacteria</taxon>
        <taxon>Bacillati</taxon>
        <taxon>Bacillota</taxon>
        <taxon>Clostridia</taxon>
        <taxon>Eubacteriales</taxon>
        <taxon>Oscillospiraceae</taxon>
        <taxon>Ruthenibacterium</taxon>
    </lineage>
</organism>
<dbReference type="InterPro" id="IPR003959">
    <property type="entry name" value="ATPase_AAA_core"/>
</dbReference>
<evidence type="ECO:0000313" key="5">
    <source>
        <dbReference type="Proteomes" id="UP000053433"/>
    </source>
</evidence>
<keyword evidence="1" id="KW-0547">Nucleotide-binding</keyword>
<dbReference type="EMBL" id="LMUA01000008">
    <property type="protein sequence ID" value="KUE76559.1"/>
    <property type="molecule type" value="Genomic_DNA"/>
</dbReference>
<dbReference type="GO" id="GO:0030687">
    <property type="term" value="C:preribosome, large subunit precursor"/>
    <property type="evidence" value="ECO:0007669"/>
    <property type="project" value="TreeGrafter"/>
</dbReference>
<evidence type="ECO:0000256" key="1">
    <source>
        <dbReference type="ARBA" id="ARBA00022741"/>
    </source>
</evidence>
<feature type="domain" description="ATPase AAA-type core" evidence="3">
    <location>
        <begin position="291"/>
        <end position="322"/>
    </location>
</feature>
<dbReference type="Proteomes" id="UP000053433">
    <property type="component" value="Unassembled WGS sequence"/>
</dbReference>
<dbReference type="GO" id="GO:0000027">
    <property type="term" value="P:ribosomal large subunit assembly"/>
    <property type="evidence" value="ECO:0007669"/>
    <property type="project" value="TreeGrafter"/>
</dbReference>
<dbReference type="GO" id="GO:0005524">
    <property type="term" value="F:ATP binding"/>
    <property type="evidence" value="ECO:0007669"/>
    <property type="project" value="UniProtKB-KW"/>
</dbReference>
<dbReference type="InterPro" id="IPR027417">
    <property type="entry name" value="P-loop_NTPase"/>
</dbReference>
<dbReference type="Pfam" id="PF00004">
    <property type="entry name" value="AAA"/>
    <property type="match status" value="1"/>
</dbReference>
<evidence type="ECO:0000256" key="2">
    <source>
        <dbReference type="ARBA" id="ARBA00022840"/>
    </source>
</evidence>
<dbReference type="SUPFAM" id="SSF52540">
    <property type="entry name" value="P-loop containing nucleoside triphosphate hydrolases"/>
    <property type="match status" value="1"/>
</dbReference>
<dbReference type="PANTHER" id="PTHR48103">
    <property type="entry name" value="MIDASIN-RELATED"/>
    <property type="match status" value="1"/>
</dbReference>
<reference evidence="4 5" key="1">
    <citation type="submission" date="2015-10" db="EMBL/GenBank/DDBJ databases">
        <title>A novel member of the family Ruminococcaceae isolated from human faeces.</title>
        <authorList>
            <person name="Shkoporov A.N."/>
            <person name="Chaplin A.V."/>
            <person name="Motuzova O.V."/>
            <person name="Kafarskaia L.I."/>
            <person name="Efimov B.A."/>
        </authorList>
    </citation>
    <scope>NUCLEOTIDE SEQUENCE [LARGE SCALE GENOMIC DNA]</scope>
    <source>
        <strain evidence="4 5">668</strain>
    </source>
</reference>